<evidence type="ECO:0008006" key="4">
    <source>
        <dbReference type="Google" id="ProtNLM"/>
    </source>
</evidence>
<evidence type="ECO:0000256" key="1">
    <source>
        <dbReference type="SAM" id="MobiDB-lite"/>
    </source>
</evidence>
<feature type="compositionally biased region" description="Polar residues" evidence="1">
    <location>
        <begin position="7"/>
        <end position="21"/>
    </location>
</feature>
<reference evidence="2" key="1">
    <citation type="submission" date="2023-03" db="EMBL/GenBank/DDBJ databases">
        <title>Massive genome expansion in bonnet fungi (Mycena s.s.) driven by repeated elements and novel gene families across ecological guilds.</title>
        <authorList>
            <consortium name="Lawrence Berkeley National Laboratory"/>
            <person name="Harder C.B."/>
            <person name="Miyauchi S."/>
            <person name="Viragh M."/>
            <person name="Kuo A."/>
            <person name="Thoen E."/>
            <person name="Andreopoulos B."/>
            <person name="Lu D."/>
            <person name="Skrede I."/>
            <person name="Drula E."/>
            <person name="Henrissat B."/>
            <person name="Morin E."/>
            <person name="Kohler A."/>
            <person name="Barry K."/>
            <person name="LaButti K."/>
            <person name="Morin E."/>
            <person name="Salamov A."/>
            <person name="Lipzen A."/>
            <person name="Mereny Z."/>
            <person name="Hegedus B."/>
            <person name="Baldrian P."/>
            <person name="Stursova M."/>
            <person name="Weitz H."/>
            <person name="Taylor A."/>
            <person name="Grigoriev I.V."/>
            <person name="Nagy L.G."/>
            <person name="Martin F."/>
            <person name="Kauserud H."/>
        </authorList>
    </citation>
    <scope>NUCLEOTIDE SEQUENCE</scope>
    <source>
        <strain evidence="2">9144</strain>
    </source>
</reference>
<gene>
    <name evidence="2" type="ORF">GGX14DRAFT_618286</name>
</gene>
<dbReference type="EMBL" id="JARJCW010000020">
    <property type="protein sequence ID" value="KAJ7214076.1"/>
    <property type="molecule type" value="Genomic_DNA"/>
</dbReference>
<evidence type="ECO:0000313" key="3">
    <source>
        <dbReference type="Proteomes" id="UP001219525"/>
    </source>
</evidence>
<dbReference type="Proteomes" id="UP001219525">
    <property type="component" value="Unassembled WGS sequence"/>
</dbReference>
<dbReference type="AlphaFoldDB" id="A0AAD6VMP8"/>
<feature type="compositionally biased region" description="Basic residues" evidence="1">
    <location>
        <begin position="22"/>
        <end position="33"/>
    </location>
</feature>
<proteinExistence type="predicted"/>
<sequence length="126" mass="14089">MAEISILATTGRTGSLETSQRQVRHARPSRRKGQRIPDFRYTLILTGPFTEFAVSSFNGVDIEKHTAEPYGRPGAELAVTAMSDVMYIVESILIPFDAAKNGQVRELRVPGEARITWEKLIEYHIG</sequence>
<protein>
    <recommendedName>
        <fullName evidence="4">NmrA-like domain-containing protein</fullName>
    </recommendedName>
</protein>
<feature type="region of interest" description="Disordered" evidence="1">
    <location>
        <begin position="1"/>
        <end position="33"/>
    </location>
</feature>
<organism evidence="2 3">
    <name type="scientific">Mycena pura</name>
    <dbReference type="NCBI Taxonomy" id="153505"/>
    <lineage>
        <taxon>Eukaryota</taxon>
        <taxon>Fungi</taxon>
        <taxon>Dikarya</taxon>
        <taxon>Basidiomycota</taxon>
        <taxon>Agaricomycotina</taxon>
        <taxon>Agaricomycetes</taxon>
        <taxon>Agaricomycetidae</taxon>
        <taxon>Agaricales</taxon>
        <taxon>Marasmiineae</taxon>
        <taxon>Mycenaceae</taxon>
        <taxon>Mycena</taxon>
    </lineage>
</organism>
<comment type="caution">
    <text evidence="2">The sequence shown here is derived from an EMBL/GenBank/DDBJ whole genome shotgun (WGS) entry which is preliminary data.</text>
</comment>
<accession>A0AAD6VMP8</accession>
<name>A0AAD6VMP8_9AGAR</name>
<keyword evidence="3" id="KW-1185">Reference proteome</keyword>
<evidence type="ECO:0000313" key="2">
    <source>
        <dbReference type="EMBL" id="KAJ7214076.1"/>
    </source>
</evidence>